<comment type="caution">
    <text evidence="1">The sequence shown here is derived from an EMBL/GenBank/DDBJ whole genome shotgun (WGS) entry which is preliminary data.</text>
</comment>
<evidence type="ECO:0000313" key="2">
    <source>
        <dbReference type="Proteomes" id="UP000190140"/>
    </source>
</evidence>
<dbReference type="AlphaFoldDB" id="A0A1V4IBS1"/>
<organism evidence="1 2">
    <name type="scientific">Alkalithermobacter paradoxus</name>
    <dbReference type="NCBI Taxonomy" id="29349"/>
    <lineage>
        <taxon>Bacteria</taxon>
        <taxon>Bacillati</taxon>
        <taxon>Bacillota</taxon>
        <taxon>Clostridia</taxon>
        <taxon>Peptostreptococcales</taxon>
        <taxon>Tepidibacteraceae</taxon>
        <taxon>Alkalithermobacter</taxon>
    </lineage>
</organism>
<dbReference type="EMBL" id="MZGW01000001">
    <property type="protein sequence ID" value="OPJ57304.1"/>
    <property type="molecule type" value="Genomic_DNA"/>
</dbReference>
<keyword evidence="2" id="KW-1185">Reference proteome</keyword>
<name>A0A1V4IBS1_9FIRM</name>
<dbReference type="Proteomes" id="UP000190140">
    <property type="component" value="Unassembled WGS sequence"/>
</dbReference>
<evidence type="ECO:0000313" key="1">
    <source>
        <dbReference type="EMBL" id="OPJ57304.1"/>
    </source>
</evidence>
<sequence>MESINTTIQYILFSSISNILNDALSTKSENIDHIENLVKYYTENYGEKSECLVAKLEMLKNNMN</sequence>
<protein>
    <submittedName>
        <fullName evidence="1">Uncharacterized protein</fullName>
    </submittedName>
</protein>
<dbReference type="OrthoDB" id="1753482at2"/>
<accession>A0A1V4IBS1</accession>
<dbReference type="RefSeq" id="WP_079411030.1">
    <property type="nucleotide sequence ID" value="NZ_MZGW01000001.1"/>
</dbReference>
<dbReference type="STRING" id="29349.CLOTH_05870"/>
<proteinExistence type="predicted"/>
<reference evidence="1 2" key="1">
    <citation type="submission" date="2017-03" db="EMBL/GenBank/DDBJ databases">
        <title>Genome sequence of Clostridium thermoalcaliphilum DSM 7309.</title>
        <authorList>
            <person name="Poehlein A."/>
            <person name="Daniel R."/>
        </authorList>
    </citation>
    <scope>NUCLEOTIDE SEQUENCE [LARGE SCALE GENOMIC DNA]</scope>
    <source>
        <strain evidence="1 2">DSM 7309</strain>
    </source>
</reference>
<gene>
    <name evidence="1" type="ORF">CLOTH_05870</name>
</gene>